<dbReference type="AlphaFoldDB" id="A0A556N6R8"/>
<sequence length="129" mass="15291">MTKKEQFELEYVLKTSPRVLDKLLSTPDGLSEWFADDVIVKDDMYTFHWDGSEEQARLISKKAGEYIKWQWLNDEEDELETFFEMKYTIDPMTKVVILTVSDFAEKTEKDEIVRLWESQISDLRRVIGA</sequence>
<comment type="caution">
    <text evidence="2">The sequence shown here is derived from an EMBL/GenBank/DDBJ whole genome shotgun (WGS) entry which is preliminary data.</text>
</comment>
<evidence type="ECO:0000313" key="3">
    <source>
        <dbReference type="Proteomes" id="UP000316008"/>
    </source>
</evidence>
<protein>
    <submittedName>
        <fullName evidence="2">SRPBCC domain-containing protein</fullName>
    </submittedName>
</protein>
<dbReference type="EMBL" id="VLPL01000001">
    <property type="protein sequence ID" value="TSJ47773.1"/>
    <property type="molecule type" value="Genomic_DNA"/>
</dbReference>
<organism evidence="2 3">
    <name type="scientific">Fluviicola chungangensis</name>
    <dbReference type="NCBI Taxonomy" id="2597671"/>
    <lineage>
        <taxon>Bacteria</taxon>
        <taxon>Pseudomonadati</taxon>
        <taxon>Bacteroidota</taxon>
        <taxon>Flavobacteriia</taxon>
        <taxon>Flavobacteriales</taxon>
        <taxon>Crocinitomicaceae</taxon>
        <taxon>Fluviicola</taxon>
    </lineage>
</organism>
<evidence type="ECO:0000259" key="1">
    <source>
        <dbReference type="Pfam" id="PF19569"/>
    </source>
</evidence>
<dbReference type="OrthoDB" id="667567at2"/>
<proteinExistence type="predicted"/>
<dbReference type="InterPro" id="IPR045736">
    <property type="entry name" value="START_2"/>
</dbReference>
<dbReference type="InterPro" id="IPR023393">
    <property type="entry name" value="START-like_dom_sf"/>
</dbReference>
<name>A0A556N6R8_9FLAO</name>
<dbReference type="SUPFAM" id="SSF55961">
    <property type="entry name" value="Bet v1-like"/>
    <property type="match status" value="1"/>
</dbReference>
<keyword evidence="3" id="KW-1185">Reference proteome</keyword>
<accession>A0A556N6R8</accession>
<evidence type="ECO:0000313" key="2">
    <source>
        <dbReference type="EMBL" id="TSJ47773.1"/>
    </source>
</evidence>
<dbReference type="Proteomes" id="UP000316008">
    <property type="component" value="Unassembled WGS sequence"/>
</dbReference>
<dbReference type="RefSeq" id="WP_144331308.1">
    <property type="nucleotide sequence ID" value="NZ_VLPL01000001.1"/>
</dbReference>
<dbReference type="Pfam" id="PF19569">
    <property type="entry name" value="START_2"/>
    <property type="match status" value="1"/>
</dbReference>
<reference evidence="2 3" key="1">
    <citation type="submission" date="2019-07" db="EMBL/GenBank/DDBJ databases">
        <authorList>
            <person name="Huq M.A."/>
        </authorList>
    </citation>
    <scope>NUCLEOTIDE SEQUENCE [LARGE SCALE GENOMIC DNA]</scope>
    <source>
        <strain evidence="2 3">MAH-3</strain>
    </source>
</reference>
<gene>
    <name evidence="2" type="ORF">FO442_01195</name>
</gene>
<feature type="domain" description="START-like" evidence="1">
    <location>
        <begin position="1"/>
        <end position="129"/>
    </location>
</feature>
<dbReference type="Gene3D" id="3.30.530.20">
    <property type="match status" value="1"/>
</dbReference>